<dbReference type="Gene3D" id="1.10.238.20">
    <property type="entry name" value="Pheromone/general odorant binding protein domain"/>
    <property type="match status" value="1"/>
</dbReference>
<dbReference type="Pfam" id="PF01395">
    <property type="entry name" value="PBP_GOBP"/>
    <property type="match status" value="1"/>
</dbReference>
<organism evidence="2">
    <name type="scientific">Rhodnius prolixus</name>
    <name type="common">Triatomid bug</name>
    <dbReference type="NCBI Taxonomy" id="13249"/>
    <lineage>
        <taxon>Eukaryota</taxon>
        <taxon>Metazoa</taxon>
        <taxon>Ecdysozoa</taxon>
        <taxon>Arthropoda</taxon>
        <taxon>Hexapoda</taxon>
        <taxon>Insecta</taxon>
        <taxon>Pterygota</taxon>
        <taxon>Neoptera</taxon>
        <taxon>Paraneoptera</taxon>
        <taxon>Hemiptera</taxon>
        <taxon>Heteroptera</taxon>
        <taxon>Panheteroptera</taxon>
        <taxon>Cimicomorpha</taxon>
        <taxon>Reduviidae</taxon>
        <taxon>Triatominae</taxon>
        <taxon>Rhodnius</taxon>
    </lineage>
</organism>
<dbReference type="EMBL" id="GAHY01002237">
    <property type="protein sequence ID" value="JAA75273.1"/>
    <property type="molecule type" value="mRNA"/>
</dbReference>
<dbReference type="InterPro" id="IPR006170">
    <property type="entry name" value="PBP/GOBP"/>
</dbReference>
<dbReference type="AlphaFoldDB" id="R4G7S0"/>
<feature type="chain" id="PRO_5004372181" evidence="1">
    <location>
        <begin position="20"/>
        <end position="129"/>
    </location>
</feature>
<dbReference type="GeneID" id="141453320"/>
<accession>R4G7S0</accession>
<keyword evidence="1" id="KW-0732">Signal</keyword>
<proteinExistence type="evidence at transcript level"/>
<dbReference type="RefSeq" id="XP_073982489.1">
    <property type="nucleotide sequence ID" value="XM_074126388.1"/>
</dbReference>
<evidence type="ECO:0000256" key="1">
    <source>
        <dbReference type="SAM" id="SignalP"/>
    </source>
</evidence>
<feature type="signal peptide" evidence="1">
    <location>
        <begin position="1"/>
        <end position="19"/>
    </location>
</feature>
<dbReference type="HOGENOM" id="CLU_1962305_0_0_1"/>
<protein>
    <submittedName>
        <fullName evidence="2">Putative heme-binding protein</fullName>
    </submittedName>
</protein>
<reference evidence="2" key="1">
    <citation type="submission" date="2013-04" db="EMBL/GenBank/DDBJ databases">
        <title>An insight into the transcriptome of the digestive tract of the blood sucking bug, Rhodnius prolixus.</title>
        <authorList>
            <person name="Ribeiro J.M.C."/>
            <person name="Genta F.A."/>
            <person name="Sorgine M.H.F."/>
            <person name="Paiva-Silva G.O."/>
            <person name="Majerowicz D."/>
            <person name="Medeiros M."/>
            <person name="Koerich L."/>
            <person name="Terra W.R."/>
            <person name="Ferreira C."/>
            <person name="Pimentel A.C."/>
            <person name="Bisch P.M."/>
            <person name="Diniz M.M.P."/>
            <person name="Nascimento R."/>
            <person name="Salmon D."/>
            <person name="Silber A.M."/>
            <person name="Alves M."/>
            <person name="Oliveira M.F."/>
            <person name="Gondim K.C."/>
            <person name="Silva Neto M.A.C."/>
            <person name="Atella G.C."/>
            <person name="Araujo H."/>
            <person name="Dias F.S."/>
            <person name="Polycarpo C.R."/>
            <person name="Fampa P."/>
            <person name="Melo A.C."/>
            <person name="Tanaka A.S."/>
            <person name="Balczun C."/>
            <person name="Oliveira J.H.M."/>
            <person name="Goncalves R."/>
            <person name="Lazoski C."/>
            <person name="Pereira M.A."/>
            <person name="Rivera-Pomar R."/>
            <person name="Diambra L."/>
            <person name="Schaub G.A."/>
            <person name="Garcia E.S."/>
            <person name="Azambuja P."/>
            <person name="Braz G.R.C."/>
            <person name="Oliveira P.L."/>
        </authorList>
    </citation>
    <scope>NUCLEOTIDE SEQUENCE</scope>
</reference>
<dbReference type="CDD" id="cd23992">
    <property type="entry name" value="PBP_GOBP"/>
    <property type="match status" value="1"/>
</dbReference>
<dbReference type="SUPFAM" id="SSF47565">
    <property type="entry name" value="Insect pheromone/odorant-binding proteins"/>
    <property type="match status" value="1"/>
</dbReference>
<name>R4G7S0_RHOPR</name>
<dbReference type="GO" id="GO:0005549">
    <property type="term" value="F:odorant binding"/>
    <property type="evidence" value="ECO:0007669"/>
    <property type="project" value="InterPro"/>
</dbReference>
<dbReference type="VEuPathDB" id="VectorBase:RPRC000194"/>
<evidence type="ECO:0000313" key="2">
    <source>
        <dbReference type="EMBL" id="JAA75273.1"/>
    </source>
</evidence>
<sequence>MNMLTILATFCFLIAAVNCRVLKQEDALEKCSKENSIDRELAQKIISHQAHATTPNEKCLIACYLKVKRYLLNHQIDWVAIYKSHAARITDETEKEKVKAIFEECEANFSYENKDDCQIAYDAYECKKL</sequence>
<dbReference type="InterPro" id="IPR036728">
    <property type="entry name" value="PBP_GOBP_sf"/>
</dbReference>